<name>A0AAV9JKG0_9PEZI</name>
<keyword evidence="3" id="KW-1185">Reference proteome</keyword>
<evidence type="ECO:0000313" key="2">
    <source>
        <dbReference type="EMBL" id="KAK4545663.1"/>
    </source>
</evidence>
<reference evidence="2 3" key="1">
    <citation type="submission" date="2021-11" db="EMBL/GenBank/DDBJ databases">
        <title>Black yeast isolated from Biological Soil Crust.</title>
        <authorList>
            <person name="Kurbessoian T."/>
        </authorList>
    </citation>
    <scope>NUCLEOTIDE SEQUENCE [LARGE SCALE GENOMIC DNA]</scope>
    <source>
        <strain evidence="2 3">CCFEE 5522</strain>
    </source>
</reference>
<feature type="region of interest" description="Disordered" evidence="1">
    <location>
        <begin position="411"/>
        <end position="430"/>
    </location>
</feature>
<gene>
    <name evidence="2" type="ORF">LTR36_002616</name>
</gene>
<dbReference type="EMBL" id="JAVFHQ010000018">
    <property type="protein sequence ID" value="KAK4545663.1"/>
    <property type="molecule type" value="Genomic_DNA"/>
</dbReference>
<organism evidence="2 3">
    <name type="scientific">Oleoguttula mirabilis</name>
    <dbReference type="NCBI Taxonomy" id="1507867"/>
    <lineage>
        <taxon>Eukaryota</taxon>
        <taxon>Fungi</taxon>
        <taxon>Dikarya</taxon>
        <taxon>Ascomycota</taxon>
        <taxon>Pezizomycotina</taxon>
        <taxon>Dothideomycetes</taxon>
        <taxon>Dothideomycetidae</taxon>
        <taxon>Mycosphaerellales</taxon>
        <taxon>Teratosphaeriaceae</taxon>
        <taxon>Oleoguttula</taxon>
    </lineage>
</organism>
<evidence type="ECO:0000256" key="1">
    <source>
        <dbReference type="SAM" id="MobiDB-lite"/>
    </source>
</evidence>
<protein>
    <submittedName>
        <fullName evidence="2">Uncharacterized protein</fullName>
    </submittedName>
</protein>
<feature type="compositionally biased region" description="Polar residues" evidence="1">
    <location>
        <begin position="103"/>
        <end position="116"/>
    </location>
</feature>
<feature type="region of interest" description="Disordered" evidence="1">
    <location>
        <begin position="91"/>
        <end position="116"/>
    </location>
</feature>
<feature type="compositionally biased region" description="Low complexity" evidence="1">
    <location>
        <begin position="91"/>
        <end position="101"/>
    </location>
</feature>
<accession>A0AAV9JKG0</accession>
<feature type="region of interest" description="Disordered" evidence="1">
    <location>
        <begin position="271"/>
        <end position="324"/>
    </location>
</feature>
<dbReference type="AlphaFoldDB" id="A0AAV9JKG0"/>
<proteinExistence type="predicted"/>
<sequence>MAVKHGLEHLRDMHASSATSLKLHTCLCSSPLYITATPLPLDESSRPMQTLTRSRKKYFSSVERLRIAQQYAAQKRKKQCRTQTWLFSSSSTDLTSESASEPRPSTSNSTKRQQIKLQADASSVHTVEPIDTEMAILKLYSSRRVSMVPEVSSSPPPPPTWSSLAPPIRSHDRLKRESFHRALSLTPLALPSPTLAPIPPTPSPSTIKHFVVSARLSRPYIDSVPLSPEQRSEARYYQDPDARRQLRQYLASPQKFDEAIEFGFPSSCHVAPSSSGTDRSFPIQKTPSPGGYDIDDASIDSHGPPTPTEEPDGRHRPIVLSASPDSGIALPFQLNAADKADGNSTASFGGSREMTLRMTLTRPELRMSEEPHGVYRRTKCTTVKVPETDPLALETLSICDDHTGAHGAFAMQGSDQKKGLKRVWKSMRRR</sequence>
<dbReference type="Proteomes" id="UP001324427">
    <property type="component" value="Unassembled WGS sequence"/>
</dbReference>
<evidence type="ECO:0000313" key="3">
    <source>
        <dbReference type="Proteomes" id="UP001324427"/>
    </source>
</evidence>
<comment type="caution">
    <text evidence="2">The sequence shown here is derived from an EMBL/GenBank/DDBJ whole genome shotgun (WGS) entry which is preliminary data.</text>
</comment>
<feature type="compositionally biased region" description="Polar residues" evidence="1">
    <location>
        <begin position="272"/>
        <end position="287"/>
    </location>
</feature>
<feature type="compositionally biased region" description="Basic residues" evidence="1">
    <location>
        <begin position="419"/>
        <end position="430"/>
    </location>
</feature>